<name>A0A6B8WEG3_9CORY</name>
<accession>A0A6B8WEG3</accession>
<dbReference type="GO" id="GO:0016747">
    <property type="term" value="F:acyltransferase activity, transferring groups other than amino-acyl groups"/>
    <property type="evidence" value="ECO:0007669"/>
    <property type="project" value="InterPro"/>
</dbReference>
<dbReference type="KEGG" id="cok:COCCU_12400"/>
<dbReference type="Gene3D" id="3.40.630.30">
    <property type="match status" value="1"/>
</dbReference>
<proteinExistence type="predicted"/>
<dbReference type="PROSITE" id="PS51186">
    <property type="entry name" value="GNAT"/>
    <property type="match status" value="1"/>
</dbReference>
<dbReference type="Pfam" id="PF13673">
    <property type="entry name" value="Acetyltransf_10"/>
    <property type="match status" value="1"/>
</dbReference>
<reference evidence="2 3" key="1">
    <citation type="submission" date="2019-11" db="EMBL/GenBank/DDBJ databases">
        <title>Complete genome sequence of Corynebacterium kalinowskii 1959, a novel Corynebacterium species isolated from soil of a small paddock in Vilsendorf, Germany.</title>
        <authorList>
            <person name="Schaffert L."/>
            <person name="Ruwe M."/>
            <person name="Milse J."/>
            <person name="Hanuschka K."/>
            <person name="Ortseifen V."/>
            <person name="Droste J."/>
            <person name="Brandt D."/>
            <person name="Schlueter L."/>
            <person name="Kutter Y."/>
            <person name="Vinke S."/>
            <person name="Viehoefer P."/>
            <person name="Jacob L."/>
            <person name="Luebke N.-C."/>
            <person name="Schulte-Berndt E."/>
            <person name="Hain C."/>
            <person name="Linder M."/>
            <person name="Schmidt P."/>
            <person name="Wollenschlaeger L."/>
            <person name="Luttermann T."/>
            <person name="Thieme E."/>
            <person name="Hassa J."/>
            <person name="Haak M."/>
            <person name="Wittchen M."/>
            <person name="Mentz A."/>
            <person name="Persicke M."/>
            <person name="Busche T."/>
            <person name="Ruckert C."/>
        </authorList>
    </citation>
    <scope>NUCLEOTIDE SEQUENCE [LARGE SCALE GENOMIC DNA]</scope>
    <source>
        <strain evidence="2 3">2039</strain>
    </source>
</reference>
<organism evidence="2 3">
    <name type="scientific">Corynebacterium occultum</name>
    <dbReference type="NCBI Taxonomy" id="2675219"/>
    <lineage>
        <taxon>Bacteria</taxon>
        <taxon>Bacillati</taxon>
        <taxon>Actinomycetota</taxon>
        <taxon>Actinomycetes</taxon>
        <taxon>Mycobacteriales</taxon>
        <taxon>Corynebacteriaceae</taxon>
        <taxon>Corynebacterium</taxon>
    </lineage>
</organism>
<protein>
    <submittedName>
        <fullName evidence="2">Putative acyltransferase</fullName>
    </submittedName>
</protein>
<dbReference type="EMBL" id="CP046455">
    <property type="protein sequence ID" value="QGU08380.1"/>
    <property type="molecule type" value="Genomic_DNA"/>
</dbReference>
<dbReference type="CDD" id="cd04301">
    <property type="entry name" value="NAT_SF"/>
    <property type="match status" value="1"/>
</dbReference>
<dbReference type="AlphaFoldDB" id="A0A6B8WEG3"/>
<dbReference type="SUPFAM" id="SSF55729">
    <property type="entry name" value="Acyl-CoA N-acyltransferases (Nat)"/>
    <property type="match status" value="1"/>
</dbReference>
<sequence length="190" mass="20753">MATILFQGVSSLDFSPMTIFYAVSNLANLSSLEVHRLYKLRVDIFVHEQHTPYAEIEDIDAAEHTMHVMAWQATKGEEGASRQLVGAARLHLDTYEGADVVRLGRLIVAPAERGTGLAAELIENSLRFAFERAPGRDVIIAAQTPLQSYYEGYGFQVCGDPFTEADVPHLPMKLDAAVLSERFGAAAAAS</sequence>
<keyword evidence="3" id="KW-1185">Reference proteome</keyword>
<dbReference type="InterPro" id="IPR000182">
    <property type="entry name" value="GNAT_dom"/>
</dbReference>
<evidence type="ECO:0000313" key="2">
    <source>
        <dbReference type="EMBL" id="QGU08380.1"/>
    </source>
</evidence>
<feature type="domain" description="N-acetyltransferase" evidence="1">
    <location>
        <begin position="24"/>
        <end position="177"/>
    </location>
</feature>
<dbReference type="Proteomes" id="UP000424462">
    <property type="component" value="Chromosome"/>
</dbReference>
<keyword evidence="2" id="KW-0012">Acyltransferase</keyword>
<gene>
    <name evidence="2" type="ORF">COCCU_12400</name>
</gene>
<evidence type="ECO:0000259" key="1">
    <source>
        <dbReference type="PROSITE" id="PS51186"/>
    </source>
</evidence>
<evidence type="ECO:0000313" key="3">
    <source>
        <dbReference type="Proteomes" id="UP000424462"/>
    </source>
</evidence>
<keyword evidence="2" id="KW-0808">Transferase</keyword>
<dbReference type="InterPro" id="IPR016181">
    <property type="entry name" value="Acyl_CoA_acyltransferase"/>
</dbReference>